<dbReference type="AlphaFoldDB" id="A0A9W6FNG5"/>
<dbReference type="Gene3D" id="3.40.50.1820">
    <property type="entry name" value="alpha/beta hydrolase"/>
    <property type="match status" value="1"/>
</dbReference>
<dbReference type="Proteomes" id="UP001144396">
    <property type="component" value="Unassembled WGS sequence"/>
</dbReference>
<organism evidence="2 3">
    <name type="scientific">Agromyces rhizosphaerae</name>
    <dbReference type="NCBI Taxonomy" id="88374"/>
    <lineage>
        <taxon>Bacteria</taxon>
        <taxon>Bacillati</taxon>
        <taxon>Actinomycetota</taxon>
        <taxon>Actinomycetes</taxon>
        <taxon>Micrococcales</taxon>
        <taxon>Microbacteriaceae</taxon>
        <taxon>Agromyces</taxon>
    </lineage>
</organism>
<keyword evidence="3" id="KW-1185">Reference proteome</keyword>
<reference evidence="2" key="1">
    <citation type="submission" date="2022-12" db="EMBL/GenBank/DDBJ databases">
        <title>Reference genome sequencing for broad-spectrum identification of bacterial and archaeal isolates by mass spectrometry.</title>
        <authorList>
            <person name="Sekiguchi Y."/>
            <person name="Tourlousse D.M."/>
        </authorList>
    </citation>
    <scope>NUCLEOTIDE SEQUENCE</scope>
    <source>
        <strain evidence="2">14</strain>
    </source>
</reference>
<sequence>MAGPTGTERDLATTGGSLHYRRRGRAGAPALLMLHGISDGGAVWTRVADEFVDRFDIVMPDARGHGLSRRVHGEISVPLLAADAISLIEGLRLAPVRIWGHSLGASTAAQVAAMRPDLVAAVVLEDPPFLDAPPVPASGGGDDPRSRFLTLLEKMAAIPTEARIALAREANPHWHDSELAPWAETKAQFDPAALALYASLGRDWRSVAARVRCPALLLTGDAHLGGRVTADVAAEAVGLMARGELVHVADAGHNVHRDRFDEALAAAGGFLGQLEP</sequence>
<accession>A0A9W6FNG5</accession>
<dbReference type="Pfam" id="PF12697">
    <property type="entry name" value="Abhydrolase_6"/>
    <property type="match status" value="1"/>
</dbReference>
<name>A0A9W6FNG5_9MICO</name>
<dbReference type="RefSeq" id="WP_281883070.1">
    <property type="nucleotide sequence ID" value="NZ_BSDP01000001.1"/>
</dbReference>
<keyword evidence="2" id="KW-0378">Hydrolase</keyword>
<evidence type="ECO:0000313" key="3">
    <source>
        <dbReference type="Proteomes" id="UP001144396"/>
    </source>
</evidence>
<dbReference type="SUPFAM" id="SSF53474">
    <property type="entry name" value="alpha/beta-Hydrolases"/>
    <property type="match status" value="1"/>
</dbReference>
<dbReference type="PANTHER" id="PTHR43194:SF2">
    <property type="entry name" value="PEROXISOMAL MEMBRANE PROTEIN LPX1"/>
    <property type="match status" value="1"/>
</dbReference>
<dbReference type="InterPro" id="IPR029058">
    <property type="entry name" value="AB_hydrolase_fold"/>
</dbReference>
<evidence type="ECO:0000313" key="2">
    <source>
        <dbReference type="EMBL" id="GLI26954.1"/>
    </source>
</evidence>
<evidence type="ECO:0000259" key="1">
    <source>
        <dbReference type="Pfam" id="PF12697"/>
    </source>
</evidence>
<proteinExistence type="predicted"/>
<feature type="domain" description="AB hydrolase-1" evidence="1">
    <location>
        <begin position="31"/>
        <end position="266"/>
    </location>
</feature>
<comment type="caution">
    <text evidence="2">The sequence shown here is derived from an EMBL/GenBank/DDBJ whole genome shotgun (WGS) entry which is preliminary data.</text>
</comment>
<dbReference type="PANTHER" id="PTHR43194">
    <property type="entry name" value="HYDROLASE ALPHA/BETA FOLD FAMILY"/>
    <property type="match status" value="1"/>
</dbReference>
<protein>
    <submittedName>
        <fullName evidence="2">Alpha/beta hydrolase</fullName>
    </submittedName>
</protein>
<dbReference type="EMBL" id="BSDP01000001">
    <property type="protein sequence ID" value="GLI26954.1"/>
    <property type="molecule type" value="Genomic_DNA"/>
</dbReference>
<gene>
    <name evidence="2" type="ORF">ARHIZOSPH14_11960</name>
</gene>
<dbReference type="GO" id="GO:0016787">
    <property type="term" value="F:hydrolase activity"/>
    <property type="evidence" value="ECO:0007669"/>
    <property type="project" value="UniProtKB-KW"/>
</dbReference>
<dbReference type="InterPro" id="IPR050228">
    <property type="entry name" value="Carboxylesterase_BioH"/>
</dbReference>
<dbReference type="InterPro" id="IPR000073">
    <property type="entry name" value="AB_hydrolase_1"/>
</dbReference>